<dbReference type="Gene3D" id="2.40.33.10">
    <property type="entry name" value="PK beta-barrel domain-like"/>
    <property type="match status" value="1"/>
</dbReference>
<dbReference type="OrthoDB" id="9812123at2"/>
<dbReference type="Proteomes" id="UP000184603">
    <property type="component" value="Unassembled WGS sequence"/>
</dbReference>
<dbReference type="InterPro" id="IPR015806">
    <property type="entry name" value="Pyrv_Knase_insert_dom_sf"/>
</dbReference>
<dbReference type="PANTHER" id="PTHR11817">
    <property type="entry name" value="PYRUVATE KINASE"/>
    <property type="match status" value="1"/>
</dbReference>
<dbReference type="AlphaFoldDB" id="A0A1M7YFN7"/>
<dbReference type="InterPro" id="IPR015813">
    <property type="entry name" value="Pyrv/PenolPyrv_kinase-like_dom"/>
</dbReference>
<evidence type="ECO:0000256" key="16">
    <source>
        <dbReference type="RuleBase" id="RU000504"/>
    </source>
</evidence>
<sequence>MPKNTKIVATISSLNCSEAFIRRLHEAGMDVVRLNTAHMSHDDALEVINNTRKVSNKIGILLDTKGPEIRTCDAVEQLTVKFGDIIKIKGAPGELSHDDIICVSHKEFVRDVPEGSSILIDDGDIALAVTGKDDEYLFCSVENDGVIKARKSINIPAVHVTLPALSEKDKGFIRFAADNDLDFIAHSFVRNKEDVLAVQQILDEKNSPIKIIAKIENHEGVTNIDEILDHAYGVMIARGDLAVEIPTEQIPLIQKKLTRKCIEKRRPVIVATQMLHSMIDSPRPTRAEVSDVANACLDHADALMLSGETANGKYPELAVRIMTKVIKEVEGKNGNYVDVPYGDQHKITAYLAKAAVKAALRLNTKAIVADSVTGKSIRALAAYRGGNPIYAQIYDERVMRQLSLSYGVYADYALLDEHSTEPLKNSICRLIGDKQFNDDDLIIVLAGSFGAKHGASYIEVSTAGNLKEKCVYIAPNPHFA</sequence>
<name>A0A1M7YFN7_9BACT</name>
<evidence type="ECO:0000256" key="7">
    <source>
        <dbReference type="ARBA" id="ARBA00022679"/>
    </source>
</evidence>
<comment type="catalytic activity">
    <reaction evidence="16">
        <text>pyruvate + ATP = phosphoenolpyruvate + ADP + H(+)</text>
        <dbReference type="Rhea" id="RHEA:18157"/>
        <dbReference type="ChEBI" id="CHEBI:15361"/>
        <dbReference type="ChEBI" id="CHEBI:15378"/>
        <dbReference type="ChEBI" id="CHEBI:30616"/>
        <dbReference type="ChEBI" id="CHEBI:58702"/>
        <dbReference type="ChEBI" id="CHEBI:456216"/>
        <dbReference type="EC" id="2.7.1.40"/>
    </reaction>
</comment>
<proteinExistence type="inferred from homology"/>
<keyword evidence="20" id="KW-1185">Reference proteome</keyword>
<evidence type="ECO:0000256" key="9">
    <source>
        <dbReference type="ARBA" id="ARBA00022741"/>
    </source>
</evidence>
<comment type="cofactor">
    <cofactor evidence="2">
        <name>K(+)</name>
        <dbReference type="ChEBI" id="CHEBI:29103"/>
    </cofactor>
</comment>
<dbReference type="GO" id="GO:0000287">
    <property type="term" value="F:magnesium ion binding"/>
    <property type="evidence" value="ECO:0007669"/>
    <property type="project" value="UniProtKB-UniRule"/>
</dbReference>
<evidence type="ECO:0000259" key="18">
    <source>
        <dbReference type="Pfam" id="PF02887"/>
    </source>
</evidence>
<dbReference type="InterPro" id="IPR015793">
    <property type="entry name" value="Pyrv_Knase_brl"/>
</dbReference>
<dbReference type="UniPathway" id="UPA00109">
    <property type="reaction ID" value="UER00188"/>
</dbReference>
<dbReference type="RefSeq" id="WP_073615391.1">
    <property type="nucleotide sequence ID" value="NZ_FRFE01000024.1"/>
</dbReference>
<dbReference type="EC" id="2.7.1.40" evidence="5 15"/>
<evidence type="ECO:0000256" key="13">
    <source>
        <dbReference type="ARBA" id="ARBA00023152"/>
    </source>
</evidence>
<dbReference type="SUPFAM" id="SSF51621">
    <property type="entry name" value="Phosphoenolpyruvate/pyruvate domain"/>
    <property type="match status" value="1"/>
</dbReference>
<evidence type="ECO:0000256" key="15">
    <source>
        <dbReference type="NCBIfam" id="TIGR01064"/>
    </source>
</evidence>
<dbReference type="InterPro" id="IPR018209">
    <property type="entry name" value="Pyrv_Knase_AS"/>
</dbReference>
<keyword evidence="8" id="KW-0479">Metal-binding</keyword>
<keyword evidence="9" id="KW-0547">Nucleotide-binding</keyword>
<dbReference type="InterPro" id="IPR001697">
    <property type="entry name" value="Pyr_Knase"/>
</dbReference>
<evidence type="ECO:0000313" key="20">
    <source>
        <dbReference type="Proteomes" id="UP000184603"/>
    </source>
</evidence>
<evidence type="ECO:0000256" key="6">
    <source>
        <dbReference type="ARBA" id="ARBA00018587"/>
    </source>
</evidence>
<evidence type="ECO:0000256" key="8">
    <source>
        <dbReference type="ARBA" id="ARBA00022723"/>
    </source>
</evidence>
<dbReference type="GO" id="GO:0004743">
    <property type="term" value="F:pyruvate kinase activity"/>
    <property type="evidence" value="ECO:0007669"/>
    <property type="project" value="UniProtKB-UniRule"/>
</dbReference>
<feature type="domain" description="Pyruvate kinase C-terminal" evidence="18">
    <location>
        <begin position="351"/>
        <end position="457"/>
    </location>
</feature>
<reference evidence="19 20" key="1">
    <citation type="submission" date="2016-12" db="EMBL/GenBank/DDBJ databases">
        <authorList>
            <person name="Song W.-J."/>
            <person name="Kurnit D.M."/>
        </authorList>
    </citation>
    <scope>NUCLEOTIDE SEQUENCE [LARGE SCALE GENOMIC DNA]</scope>
    <source>
        <strain evidence="19 20">DSM 18488</strain>
    </source>
</reference>
<comment type="cofactor">
    <cofactor evidence="1">
        <name>Mg(2+)</name>
        <dbReference type="ChEBI" id="CHEBI:18420"/>
    </cofactor>
</comment>
<organism evidence="19 20">
    <name type="scientific">Desulfopila aestuarii DSM 18488</name>
    <dbReference type="NCBI Taxonomy" id="1121416"/>
    <lineage>
        <taxon>Bacteria</taxon>
        <taxon>Pseudomonadati</taxon>
        <taxon>Thermodesulfobacteriota</taxon>
        <taxon>Desulfobulbia</taxon>
        <taxon>Desulfobulbales</taxon>
        <taxon>Desulfocapsaceae</taxon>
        <taxon>Desulfopila</taxon>
    </lineage>
</organism>
<evidence type="ECO:0000259" key="17">
    <source>
        <dbReference type="Pfam" id="PF00224"/>
    </source>
</evidence>
<keyword evidence="7 16" id="KW-0808">Transferase</keyword>
<dbReference type="InterPro" id="IPR036918">
    <property type="entry name" value="Pyrv_Knase_C_sf"/>
</dbReference>
<evidence type="ECO:0000256" key="3">
    <source>
        <dbReference type="ARBA" id="ARBA00004997"/>
    </source>
</evidence>
<evidence type="ECO:0000256" key="10">
    <source>
        <dbReference type="ARBA" id="ARBA00022777"/>
    </source>
</evidence>
<dbReference type="GO" id="GO:0016301">
    <property type="term" value="F:kinase activity"/>
    <property type="evidence" value="ECO:0007669"/>
    <property type="project" value="UniProtKB-KW"/>
</dbReference>
<dbReference type="NCBIfam" id="TIGR01064">
    <property type="entry name" value="pyruv_kin"/>
    <property type="match status" value="1"/>
</dbReference>
<dbReference type="SUPFAM" id="SSF50800">
    <property type="entry name" value="PK beta-barrel domain-like"/>
    <property type="match status" value="1"/>
</dbReference>
<evidence type="ECO:0000256" key="11">
    <source>
        <dbReference type="ARBA" id="ARBA00022840"/>
    </source>
</evidence>
<keyword evidence="13 16" id="KW-0324">Glycolysis</keyword>
<evidence type="ECO:0000256" key="14">
    <source>
        <dbReference type="ARBA" id="ARBA00023317"/>
    </source>
</evidence>
<keyword evidence="10 16" id="KW-0418">Kinase</keyword>
<dbReference type="STRING" id="1121416.SAMN02745220_03959"/>
<feature type="domain" description="Pyruvate kinase barrel" evidence="17">
    <location>
        <begin position="3"/>
        <end position="319"/>
    </location>
</feature>
<evidence type="ECO:0000256" key="4">
    <source>
        <dbReference type="ARBA" id="ARBA00008663"/>
    </source>
</evidence>
<keyword evidence="11" id="KW-0067">ATP-binding</keyword>
<dbReference type="InterPro" id="IPR040442">
    <property type="entry name" value="Pyrv_kinase-like_dom_sf"/>
</dbReference>
<dbReference type="PROSITE" id="PS00110">
    <property type="entry name" value="PYRUVATE_KINASE"/>
    <property type="match status" value="1"/>
</dbReference>
<dbReference type="GO" id="GO:0005524">
    <property type="term" value="F:ATP binding"/>
    <property type="evidence" value="ECO:0007669"/>
    <property type="project" value="UniProtKB-KW"/>
</dbReference>
<gene>
    <name evidence="19" type="ORF">SAMN02745220_03959</name>
</gene>
<dbReference type="FunFam" id="2.40.33.10:FF:000001">
    <property type="entry name" value="Pyruvate kinase"/>
    <property type="match status" value="1"/>
</dbReference>
<dbReference type="PRINTS" id="PR01050">
    <property type="entry name" value="PYRUVTKNASE"/>
</dbReference>
<accession>A0A1M7YFN7</accession>
<dbReference type="GO" id="GO:0030955">
    <property type="term" value="F:potassium ion binding"/>
    <property type="evidence" value="ECO:0007669"/>
    <property type="project" value="UniProtKB-UniRule"/>
</dbReference>
<dbReference type="Gene3D" id="3.20.20.60">
    <property type="entry name" value="Phosphoenolpyruvate-binding domains"/>
    <property type="match status" value="1"/>
</dbReference>
<dbReference type="InterPro" id="IPR011037">
    <property type="entry name" value="Pyrv_Knase-like_insert_dom_sf"/>
</dbReference>
<evidence type="ECO:0000256" key="1">
    <source>
        <dbReference type="ARBA" id="ARBA00001946"/>
    </source>
</evidence>
<dbReference type="InterPro" id="IPR015795">
    <property type="entry name" value="Pyrv_Knase_C"/>
</dbReference>
<evidence type="ECO:0000256" key="2">
    <source>
        <dbReference type="ARBA" id="ARBA00001958"/>
    </source>
</evidence>
<protein>
    <recommendedName>
        <fullName evidence="6 15">Pyruvate kinase</fullName>
        <ecNumber evidence="5 15">2.7.1.40</ecNumber>
    </recommendedName>
</protein>
<dbReference type="EMBL" id="FRFE01000024">
    <property type="protein sequence ID" value="SHO51328.1"/>
    <property type="molecule type" value="Genomic_DNA"/>
</dbReference>
<dbReference type="Pfam" id="PF00224">
    <property type="entry name" value="PK"/>
    <property type="match status" value="1"/>
</dbReference>
<evidence type="ECO:0000256" key="5">
    <source>
        <dbReference type="ARBA" id="ARBA00012142"/>
    </source>
</evidence>
<dbReference type="SUPFAM" id="SSF52935">
    <property type="entry name" value="PK C-terminal domain-like"/>
    <property type="match status" value="1"/>
</dbReference>
<keyword evidence="14 19" id="KW-0670">Pyruvate</keyword>
<evidence type="ECO:0000256" key="12">
    <source>
        <dbReference type="ARBA" id="ARBA00022842"/>
    </source>
</evidence>
<comment type="similarity">
    <text evidence="4 16">Belongs to the pyruvate kinase family.</text>
</comment>
<dbReference type="FunFam" id="3.20.20.60:FF:000025">
    <property type="entry name" value="Pyruvate kinase"/>
    <property type="match status" value="1"/>
</dbReference>
<comment type="pathway">
    <text evidence="3 16">Carbohydrate degradation; glycolysis; pyruvate from D-glyceraldehyde 3-phosphate: step 5/5.</text>
</comment>
<keyword evidence="12 16" id="KW-0460">Magnesium</keyword>
<dbReference type="Gene3D" id="3.40.1380.20">
    <property type="entry name" value="Pyruvate kinase, C-terminal domain"/>
    <property type="match status" value="1"/>
</dbReference>
<dbReference type="NCBIfam" id="NF004491">
    <property type="entry name" value="PRK05826.1"/>
    <property type="match status" value="1"/>
</dbReference>
<evidence type="ECO:0000313" key="19">
    <source>
        <dbReference type="EMBL" id="SHO51328.1"/>
    </source>
</evidence>
<dbReference type="Pfam" id="PF02887">
    <property type="entry name" value="PK_C"/>
    <property type="match status" value="1"/>
</dbReference>